<dbReference type="Proteomes" id="UP000244904">
    <property type="component" value="Unassembled WGS sequence"/>
</dbReference>
<evidence type="ECO:0008006" key="3">
    <source>
        <dbReference type="Google" id="ProtNLM"/>
    </source>
</evidence>
<reference evidence="2" key="1">
    <citation type="submission" date="2018-03" db="EMBL/GenBank/DDBJ databases">
        <authorList>
            <person name="Rodrigo-Torres L."/>
            <person name="Arahal R. D."/>
            <person name="Lucena T."/>
        </authorList>
    </citation>
    <scope>NUCLEOTIDE SEQUENCE [LARGE SCALE GENOMIC DNA]</scope>
    <source>
        <strain evidence="2">CECT 8871</strain>
    </source>
</reference>
<dbReference type="OrthoDB" id="1997677at2"/>
<dbReference type="RefSeq" id="WP_108886354.1">
    <property type="nucleotide sequence ID" value="NZ_OMOJ01000004.1"/>
</dbReference>
<dbReference type="EMBL" id="OMOJ01000004">
    <property type="protein sequence ID" value="SPF80498.1"/>
    <property type="molecule type" value="Genomic_DNA"/>
</dbReference>
<accession>A0A2R8AWX3</accession>
<gene>
    <name evidence="1" type="ORF">PRI8871_02308</name>
</gene>
<sequence length="310" mass="34761">MSATKDPATFKLTGRPGRDWRDAVAALGNEHGFFEPLGPGHSAVFLDRGDTLLVSFESEFGIQTLSPSATPLSFDVAQETGWSVLTVLCTGNTWYRDVSVQDFFDQLREDGFLQDFKRVIFFGAGPGGYAAGAYSAALPGARVVMIQPQATLSPDLTGWDDRFRDMRRLDFSGRYSYAPEMVKDAAAAHVIFDPRVPQDAMHAALFAGPNVKMHRMPFMGDMLIQDLITLKAMPYILHAAAHDRLTTHSFAKLARLRRKYVPYLRRLLAHLERSERYDLAARLCRNQVATRDAPYFARRLAIAEKRLRGE</sequence>
<evidence type="ECO:0000313" key="1">
    <source>
        <dbReference type="EMBL" id="SPF80498.1"/>
    </source>
</evidence>
<keyword evidence="2" id="KW-1185">Reference proteome</keyword>
<organism evidence="1 2">
    <name type="scientific">Pseudoprimorskyibacter insulae</name>
    <dbReference type="NCBI Taxonomy" id="1695997"/>
    <lineage>
        <taxon>Bacteria</taxon>
        <taxon>Pseudomonadati</taxon>
        <taxon>Pseudomonadota</taxon>
        <taxon>Alphaproteobacteria</taxon>
        <taxon>Rhodobacterales</taxon>
        <taxon>Paracoccaceae</taxon>
        <taxon>Pseudoprimorskyibacter</taxon>
    </lineage>
</organism>
<name>A0A2R8AWX3_9RHOB</name>
<protein>
    <recommendedName>
        <fullName evidence="3">Phosphoadenosine phosphosulfate reductase</fullName>
    </recommendedName>
</protein>
<dbReference type="AlphaFoldDB" id="A0A2R8AWX3"/>
<proteinExistence type="predicted"/>
<evidence type="ECO:0000313" key="2">
    <source>
        <dbReference type="Proteomes" id="UP000244904"/>
    </source>
</evidence>